<feature type="transmembrane region" description="Helical" evidence="1">
    <location>
        <begin position="115"/>
        <end position="133"/>
    </location>
</feature>
<accession>A0A1H3Z5Y7</accession>
<dbReference type="STRING" id="89524.SAMN05444370_103390"/>
<dbReference type="RefSeq" id="WP_093251072.1">
    <property type="nucleotide sequence ID" value="NZ_FNQM01000003.1"/>
</dbReference>
<feature type="transmembrane region" description="Helical" evidence="1">
    <location>
        <begin position="38"/>
        <end position="59"/>
    </location>
</feature>
<evidence type="ECO:0000313" key="2">
    <source>
        <dbReference type="EMBL" id="SEA18672.1"/>
    </source>
</evidence>
<dbReference type="Proteomes" id="UP000198703">
    <property type="component" value="Unassembled WGS sequence"/>
</dbReference>
<keyword evidence="1" id="KW-0472">Membrane</keyword>
<protein>
    <submittedName>
        <fullName evidence="2">Uncharacterized protein</fullName>
    </submittedName>
</protein>
<proteinExistence type="predicted"/>
<keyword evidence="1" id="KW-1133">Transmembrane helix</keyword>
<gene>
    <name evidence="2" type="ORF">SAMN05444370_103390</name>
</gene>
<evidence type="ECO:0000313" key="3">
    <source>
        <dbReference type="Proteomes" id="UP000198703"/>
    </source>
</evidence>
<evidence type="ECO:0000256" key="1">
    <source>
        <dbReference type="SAM" id="Phobius"/>
    </source>
</evidence>
<organism evidence="2 3">
    <name type="scientific">Rubrimonas cliftonensis</name>
    <dbReference type="NCBI Taxonomy" id="89524"/>
    <lineage>
        <taxon>Bacteria</taxon>
        <taxon>Pseudomonadati</taxon>
        <taxon>Pseudomonadota</taxon>
        <taxon>Alphaproteobacteria</taxon>
        <taxon>Rhodobacterales</taxon>
        <taxon>Paracoccaceae</taxon>
        <taxon>Rubrimonas</taxon>
    </lineage>
</organism>
<sequence length="193" mass="19598">MSGEGAFWRYLVGVLAAQVAAAAAILAATGLASPALQAALAGGTLVFGAGVAWAFGAIARSERRVQAALTEARLAREREKLAVSLERRRATEARSDALATTQAVLDQSRTRAASLRWGLAGGGAVGVGVALLAAQFVTLGLVAITLAGGAALGWRLRPRRAIVDVTPSPRGGLLDRVRAAAPRLFGGAGHRGG</sequence>
<feature type="transmembrane region" description="Helical" evidence="1">
    <location>
        <begin position="7"/>
        <end position="32"/>
    </location>
</feature>
<reference evidence="2 3" key="1">
    <citation type="submission" date="2016-10" db="EMBL/GenBank/DDBJ databases">
        <authorList>
            <person name="de Groot N.N."/>
        </authorList>
    </citation>
    <scope>NUCLEOTIDE SEQUENCE [LARGE SCALE GENOMIC DNA]</scope>
    <source>
        <strain evidence="2 3">DSM 15345</strain>
    </source>
</reference>
<keyword evidence="3" id="KW-1185">Reference proteome</keyword>
<keyword evidence="1" id="KW-0812">Transmembrane</keyword>
<name>A0A1H3Z5Y7_9RHOB</name>
<dbReference type="AlphaFoldDB" id="A0A1H3Z5Y7"/>
<dbReference type="EMBL" id="FNQM01000003">
    <property type="protein sequence ID" value="SEA18672.1"/>
    <property type="molecule type" value="Genomic_DNA"/>
</dbReference>